<sequence>METHFSKKRLFTLLVLTAGLAACANVRAPVRSDPWEGMNRAMFEFNDTVDRAALQPVARVYHRTLPQGVRTRVSNFFSNLGDVPVMANYLLQGQWAFSAESLMRIAINTLFGVGGLFDVAQEVGLPKRRTDFGLTFGRYGIPAGPYLVLPLLGPSTVRDTAGTFFDYSANPVSYVNPALLSYGLYGVRMISARAALLQAGNLLSEAALDKYSFVRNAYLQRRAYFSGAHNRNGPPRDEDEGASSSGSVAAPPAEQHIPSQQMIPPHIMPQIHLGW</sequence>
<name>G2J7G7_9BURK</name>
<comment type="similarity">
    <text evidence="1">Belongs to the MlaA family.</text>
</comment>
<dbReference type="eggNOG" id="COG2853">
    <property type="taxonomic scope" value="Bacteria"/>
</dbReference>
<dbReference type="EMBL" id="CAFB01000034">
    <property type="protein sequence ID" value="CCD28712.1"/>
    <property type="molecule type" value="Genomic_DNA"/>
</dbReference>
<dbReference type="PROSITE" id="PS51257">
    <property type="entry name" value="PROKAR_LIPOPROTEIN"/>
    <property type="match status" value="1"/>
</dbReference>
<feature type="signal peptide" evidence="4">
    <location>
        <begin position="1"/>
        <end position="24"/>
    </location>
</feature>
<evidence type="ECO:0000256" key="4">
    <source>
        <dbReference type="SAM" id="SignalP"/>
    </source>
</evidence>
<feature type="chain" id="PRO_5003432433" evidence="4">
    <location>
        <begin position="25"/>
        <end position="275"/>
    </location>
</feature>
<keyword evidence="5" id="KW-0449">Lipoprotein</keyword>
<dbReference type="GO" id="GO:0016020">
    <property type="term" value="C:membrane"/>
    <property type="evidence" value="ECO:0007669"/>
    <property type="project" value="InterPro"/>
</dbReference>
<dbReference type="STRING" id="1070319.CAGGBEG34_180016"/>
<feature type="compositionally biased region" description="Low complexity" evidence="3">
    <location>
        <begin position="242"/>
        <end position="253"/>
    </location>
</feature>
<evidence type="ECO:0000313" key="6">
    <source>
        <dbReference type="Proteomes" id="UP000054051"/>
    </source>
</evidence>
<evidence type="ECO:0000256" key="1">
    <source>
        <dbReference type="ARBA" id="ARBA00010634"/>
    </source>
</evidence>
<dbReference type="PANTHER" id="PTHR30035">
    <property type="entry name" value="LIPOPROTEIN VACJ-RELATED"/>
    <property type="match status" value="1"/>
</dbReference>
<evidence type="ECO:0000256" key="3">
    <source>
        <dbReference type="SAM" id="MobiDB-lite"/>
    </source>
</evidence>
<evidence type="ECO:0000313" key="5">
    <source>
        <dbReference type="EMBL" id="CCD28712.1"/>
    </source>
</evidence>
<keyword evidence="2 4" id="KW-0732">Signal</keyword>
<dbReference type="PANTHER" id="PTHR30035:SF3">
    <property type="entry name" value="INTERMEMBRANE PHOSPHOLIPID TRANSPORT SYSTEM LIPOPROTEIN MLAA"/>
    <property type="match status" value="1"/>
</dbReference>
<dbReference type="RefSeq" id="WP_006681998.1">
    <property type="nucleotide sequence ID" value="NZ_CAFB01000034.1"/>
</dbReference>
<evidence type="ECO:0000256" key="2">
    <source>
        <dbReference type="ARBA" id="ARBA00022729"/>
    </source>
</evidence>
<proteinExistence type="inferred from homology"/>
<feature type="region of interest" description="Disordered" evidence="3">
    <location>
        <begin position="228"/>
        <end position="261"/>
    </location>
</feature>
<dbReference type="AlphaFoldDB" id="G2J7G7"/>
<gene>
    <name evidence="5" type="ORF">CAGGBEG34_180016</name>
</gene>
<dbReference type="InterPro" id="IPR007428">
    <property type="entry name" value="MlaA"/>
</dbReference>
<comment type="caution">
    <text evidence="5">The sequence shown here is derived from an EMBL/GenBank/DDBJ whole genome shotgun (WGS) entry which is preliminary data.</text>
</comment>
<accession>G2J7G7</accession>
<keyword evidence="6" id="KW-1185">Reference proteome</keyword>
<reference evidence="5 6" key="1">
    <citation type="submission" date="2011-08" db="EMBL/GenBank/DDBJ databases">
        <title>The genome of the obligate endobacterium of an arbuscular mycorrhizal fungus reveals an interphylum network of nutritional interactions.</title>
        <authorList>
            <person name="Ghignone S."/>
            <person name="Salvioli A."/>
            <person name="Anca I."/>
            <person name="Lumini E."/>
            <person name="Ortu G."/>
            <person name="Petiti L."/>
            <person name="Cruveiller S."/>
            <person name="Bianciotto V."/>
            <person name="Piffanelli P."/>
            <person name="Lanfranco L."/>
            <person name="Bonfante P."/>
        </authorList>
    </citation>
    <scope>NUCLEOTIDE SEQUENCE [LARGE SCALE GENOMIC DNA]</scope>
    <source>
        <strain evidence="5 6">BEG34</strain>
    </source>
</reference>
<dbReference type="PRINTS" id="PR01805">
    <property type="entry name" value="VACJLIPOPROT"/>
</dbReference>
<dbReference type="OrthoDB" id="9785326at2"/>
<dbReference type="Pfam" id="PF04333">
    <property type="entry name" value="MlaA"/>
    <property type="match status" value="1"/>
</dbReference>
<protein>
    <submittedName>
        <fullName evidence="5">Lipoprotein vacJ</fullName>
    </submittedName>
</protein>
<organism evidence="5 6">
    <name type="scientific">Candidatus Glomeribacter gigasporarum BEG34</name>
    <dbReference type="NCBI Taxonomy" id="1070319"/>
    <lineage>
        <taxon>Bacteria</taxon>
        <taxon>Pseudomonadati</taxon>
        <taxon>Pseudomonadota</taxon>
        <taxon>Betaproteobacteria</taxon>
        <taxon>Burkholderiales</taxon>
        <taxon>Burkholderiaceae</taxon>
        <taxon>Candidatus Glomeribacter</taxon>
    </lineage>
</organism>
<dbReference type="GO" id="GO:0120010">
    <property type="term" value="P:intermembrane phospholipid transfer"/>
    <property type="evidence" value="ECO:0007669"/>
    <property type="project" value="TreeGrafter"/>
</dbReference>
<dbReference type="Proteomes" id="UP000054051">
    <property type="component" value="Unassembled WGS sequence"/>
</dbReference>